<dbReference type="OrthoDB" id="185373at2759"/>
<dbReference type="PROSITE" id="PS51375">
    <property type="entry name" value="PPR"/>
    <property type="match status" value="1"/>
</dbReference>
<evidence type="ECO:0000256" key="2">
    <source>
        <dbReference type="ARBA" id="ARBA00022737"/>
    </source>
</evidence>
<name>A0A2N1JAD9_9BASI</name>
<accession>A0A2N1JAD9</accession>
<dbReference type="Pfam" id="PF23276">
    <property type="entry name" value="TPR_24"/>
    <property type="match status" value="1"/>
</dbReference>
<dbReference type="InterPro" id="IPR002885">
    <property type="entry name" value="PPR_rpt"/>
</dbReference>
<dbReference type="PANTHER" id="PTHR47447:SF17">
    <property type="entry name" value="OS12G0638900 PROTEIN"/>
    <property type="match status" value="1"/>
</dbReference>
<dbReference type="InterPro" id="IPR057027">
    <property type="entry name" value="TPR_mt"/>
</dbReference>
<comment type="subunit">
    <text evidence="4">Binds to mitochondrial small subunit 15S rRNA.</text>
</comment>
<dbReference type="STRING" id="2020962.A0A2N1JAD9"/>
<comment type="function">
    <text evidence="3">Regulates mitochondrial small subunit maturation by controlling 15S rRNA 5'-end processing. Localizes to the 5' precursor of the 15S rRNA in a position that is subsequently occupied by mS47 in the mature yeast mtSSU. Uses structure and sequence-specific RNA recognition, binding to a single-stranded region of the precursor and specifically recognizing bases -6 to -1. The exchange of Ccm1 for mS47 is coupled to the irreversible removal of precursor rRNA that is accompanied by conformational changes of the mitoribosomal proteins uS5m and mS26. These conformational changes signal completion of 5'-end rRNA processing through protection of the mature 5'-end of the 15S rRNA and stabilization of mS47. The removal of the 5' precursor together with the dissociation of Ccm1 may be catalyzed by the 5'-3' exoribonuclease Pet127. Involved in the specific removal of group I introns in mitochondrial encoded transcripts.</text>
</comment>
<evidence type="ECO:0000313" key="7">
    <source>
        <dbReference type="EMBL" id="PKI83519.1"/>
    </source>
</evidence>
<dbReference type="Gene3D" id="1.25.40.10">
    <property type="entry name" value="Tetratricopeptide repeat domain"/>
    <property type="match status" value="2"/>
</dbReference>
<dbReference type="EMBL" id="KZ454991">
    <property type="protein sequence ID" value="PKI83519.1"/>
    <property type="molecule type" value="Genomic_DNA"/>
</dbReference>
<dbReference type="AlphaFoldDB" id="A0A2N1JAD9"/>
<proteinExistence type="inferred from homology"/>
<reference evidence="7 8" key="1">
    <citation type="submission" date="2017-10" db="EMBL/GenBank/DDBJ databases">
        <title>A novel species of cold-tolerant Malassezia isolated from bats.</title>
        <authorList>
            <person name="Lorch J.M."/>
            <person name="Palmer J.M."/>
            <person name="Vanderwolf K.J."/>
            <person name="Schmidt K.Z."/>
            <person name="Verant M.L."/>
            <person name="Weller T.J."/>
            <person name="Blehert D.S."/>
        </authorList>
    </citation>
    <scope>NUCLEOTIDE SEQUENCE [LARGE SCALE GENOMIC DNA]</scope>
    <source>
        <strain evidence="7 8">NWHC:44797-103</strain>
    </source>
</reference>
<protein>
    <recommendedName>
        <fullName evidence="6">Pentatricopeptide repeat-containing protein-mitochondrial domain-containing protein</fullName>
    </recommendedName>
</protein>
<sequence>MLRWTPVLVRASVSWRHYSTAAAPHTDIEELLQRLGAHSKQSNAFGTLRDCVRLKQCLQAPNVEQALTKRVRDAVHDALLRVFASQGMLPESLAVLDDIAMCGEKVGLSAYNWALQAAAVAGNVPEMLAIVKKMAHEFSTPTHTILSPAAQASFTPTTYTRLLQYCAATKNSEYALLLVSTAFHAGMSLEHEAQKHVLQCMYETQQPALAYDLALRFEASPISPPKSLWMEVLRIAAELDYAPALPDAWSRCMRADIIPDEGLVLYILLTAARAGQGKFANSVLDAIPRLFPGTRVKEWHFVPVLDAFCRTHAFADAVSVLGRMQRQGVSVGTKAAAKLTTHSAADEQALLKAEQALLAHDTIPVAALNAILYAAAELAALPVALRIWDALVCTERATPDVDTHNALLLCCIPAHDVRTGEHVWTSLHTRQLEPSPSTYERMARLYLTQPDYERAFALLEEVKQRGHIPSRRTYASMVWTCIQREDDRWRGLLAEMQEAQYDPGDRLREAIALQETST</sequence>
<evidence type="ECO:0000259" key="6">
    <source>
        <dbReference type="Pfam" id="PF23276"/>
    </source>
</evidence>
<feature type="domain" description="Pentatricopeptide repeat-containing protein-mitochondrial" evidence="6">
    <location>
        <begin position="261"/>
        <end position="389"/>
    </location>
</feature>
<dbReference type="Pfam" id="PF13812">
    <property type="entry name" value="PPR_3"/>
    <property type="match status" value="1"/>
</dbReference>
<keyword evidence="8" id="KW-1185">Reference proteome</keyword>
<comment type="similarity">
    <text evidence="1">Belongs to the CCM1 family.</text>
</comment>
<dbReference type="PANTHER" id="PTHR47447">
    <property type="entry name" value="OS03G0856100 PROTEIN"/>
    <property type="match status" value="1"/>
</dbReference>
<evidence type="ECO:0000256" key="1">
    <source>
        <dbReference type="ARBA" id="ARBA00006192"/>
    </source>
</evidence>
<dbReference type="Proteomes" id="UP000232875">
    <property type="component" value="Unassembled WGS sequence"/>
</dbReference>
<evidence type="ECO:0000256" key="4">
    <source>
        <dbReference type="ARBA" id="ARBA00044511"/>
    </source>
</evidence>
<feature type="repeat" description="PPR" evidence="5">
    <location>
        <begin position="435"/>
        <end position="469"/>
    </location>
</feature>
<gene>
    <name evidence="7" type="ORF">MVES_002469</name>
</gene>
<evidence type="ECO:0000256" key="3">
    <source>
        <dbReference type="ARBA" id="ARBA00044493"/>
    </source>
</evidence>
<organism evidence="7 8">
    <name type="scientific">Malassezia vespertilionis</name>
    <dbReference type="NCBI Taxonomy" id="2020962"/>
    <lineage>
        <taxon>Eukaryota</taxon>
        <taxon>Fungi</taxon>
        <taxon>Dikarya</taxon>
        <taxon>Basidiomycota</taxon>
        <taxon>Ustilaginomycotina</taxon>
        <taxon>Malasseziomycetes</taxon>
        <taxon>Malasseziales</taxon>
        <taxon>Malasseziaceae</taxon>
        <taxon>Malassezia</taxon>
    </lineage>
</organism>
<dbReference type="InterPro" id="IPR011990">
    <property type="entry name" value="TPR-like_helical_dom_sf"/>
</dbReference>
<keyword evidence="2" id="KW-0677">Repeat</keyword>
<evidence type="ECO:0000313" key="8">
    <source>
        <dbReference type="Proteomes" id="UP000232875"/>
    </source>
</evidence>
<evidence type="ECO:0000256" key="5">
    <source>
        <dbReference type="PROSITE-ProRule" id="PRU00708"/>
    </source>
</evidence>